<evidence type="ECO:0000313" key="4">
    <source>
        <dbReference type="Proteomes" id="UP001156831"/>
    </source>
</evidence>
<feature type="chain" id="PRO_5047373506" evidence="1">
    <location>
        <begin position="22"/>
        <end position="276"/>
    </location>
</feature>
<keyword evidence="4" id="KW-1185">Reference proteome</keyword>
<dbReference type="InterPro" id="IPR021255">
    <property type="entry name" value="DUF2807"/>
</dbReference>
<name>A0ABT6JHJ4_9GAMM</name>
<comment type="caution">
    <text evidence="3">The sequence shown here is derived from an EMBL/GenBank/DDBJ whole genome shotgun (WGS) entry which is preliminary data.</text>
</comment>
<proteinExistence type="predicted"/>
<feature type="signal peptide" evidence="1">
    <location>
        <begin position="1"/>
        <end position="21"/>
    </location>
</feature>
<dbReference type="Gene3D" id="2.160.20.120">
    <property type="match status" value="1"/>
</dbReference>
<accession>A0ABT6JHJ4</accession>
<dbReference type="Pfam" id="PF10988">
    <property type="entry name" value="DUF2807"/>
    <property type="match status" value="1"/>
</dbReference>
<sequence>MTRHAALAALLLAAVSAPVLAEDCQHSAPRSLDLDFDGVRTVMFDVGPHTLRVDAGPAATGQVEGRACASDEGRLQALTLEAARDGDKLVVRLGHDSNWSGISLGKRYAYMTLDASVPADVLVQLQVGSGDARVTGASAASADVGSGDAELLRIAGRVTAKVGSGDVEVDDAGALHVLSIGSGDLEAANVRGEVEVGSIGSGDFTLRGAAGDVSIRSIGSGDADLADVAGSVDVGSVGSGDLDAHRIGGDLRVGSVGSGDLDHSGVAGRVEVPRKR</sequence>
<dbReference type="Proteomes" id="UP001156831">
    <property type="component" value="Unassembled WGS sequence"/>
</dbReference>
<evidence type="ECO:0000256" key="1">
    <source>
        <dbReference type="SAM" id="SignalP"/>
    </source>
</evidence>
<gene>
    <name evidence="3" type="ORF">QFW80_05220</name>
</gene>
<evidence type="ECO:0000313" key="3">
    <source>
        <dbReference type="EMBL" id="MDH5829918.1"/>
    </source>
</evidence>
<dbReference type="EMBL" id="JARXRN010000020">
    <property type="protein sequence ID" value="MDH5829918.1"/>
    <property type="molecule type" value="Genomic_DNA"/>
</dbReference>
<evidence type="ECO:0000259" key="2">
    <source>
        <dbReference type="Pfam" id="PF10988"/>
    </source>
</evidence>
<keyword evidence="1" id="KW-0732">Signal</keyword>
<reference evidence="3 4" key="1">
    <citation type="submission" date="2023-04" db="EMBL/GenBank/DDBJ databases">
        <title>Luteimonas sp. M1R5S18.</title>
        <authorList>
            <person name="Sun J.-Q."/>
        </authorList>
    </citation>
    <scope>NUCLEOTIDE SEQUENCE [LARGE SCALE GENOMIC DNA]</scope>
    <source>
        <strain evidence="3 4">M1R5S18</strain>
    </source>
</reference>
<dbReference type="RefSeq" id="WP_280600321.1">
    <property type="nucleotide sequence ID" value="NZ_JARXRN010000020.1"/>
</dbReference>
<feature type="domain" description="Putative auto-transporter adhesin head GIN" evidence="2">
    <location>
        <begin position="163"/>
        <end position="265"/>
    </location>
</feature>
<protein>
    <submittedName>
        <fullName evidence="3">DUF2807 domain-containing protein</fullName>
    </submittedName>
</protein>
<organism evidence="3 4">
    <name type="scientific">Luteimonas rhizosphaericola</name>
    <dbReference type="NCBI Taxonomy" id="3042024"/>
    <lineage>
        <taxon>Bacteria</taxon>
        <taxon>Pseudomonadati</taxon>
        <taxon>Pseudomonadota</taxon>
        <taxon>Gammaproteobacteria</taxon>
        <taxon>Lysobacterales</taxon>
        <taxon>Lysobacteraceae</taxon>
        <taxon>Luteimonas</taxon>
    </lineage>
</organism>